<dbReference type="Proteomes" id="UP000799324">
    <property type="component" value="Unassembled WGS sequence"/>
</dbReference>
<protein>
    <submittedName>
        <fullName evidence="1">Uncharacterized protein</fullName>
    </submittedName>
</protein>
<dbReference type="EMBL" id="MU004408">
    <property type="protein sequence ID" value="KAF2652170.1"/>
    <property type="molecule type" value="Genomic_DNA"/>
</dbReference>
<accession>A0A6A6SX82</accession>
<sequence length="153" mass="17218">MIHLIVKTTALERSVPLDDCPFPPHIPTPAQFAGKPWYKIYSASRRPADTNPGINHLSRDRQETRYIQMRCVPVQKLGSTWTGRDEMHVLVETSSSDLQMPGIDFMGWSDDPGVANDEVKRLQSWRSWKSWKGLVGGGEDGTRVSVELVDVVV</sequence>
<name>A0A6A6SX82_9PLEO</name>
<evidence type="ECO:0000313" key="2">
    <source>
        <dbReference type="Proteomes" id="UP000799324"/>
    </source>
</evidence>
<keyword evidence="2" id="KW-1185">Reference proteome</keyword>
<evidence type="ECO:0000313" key="1">
    <source>
        <dbReference type="EMBL" id="KAF2652170.1"/>
    </source>
</evidence>
<gene>
    <name evidence="1" type="ORF">K491DRAFT_681580</name>
</gene>
<reference evidence="1" key="1">
    <citation type="journal article" date="2020" name="Stud. Mycol.">
        <title>101 Dothideomycetes genomes: a test case for predicting lifestyles and emergence of pathogens.</title>
        <authorList>
            <person name="Haridas S."/>
            <person name="Albert R."/>
            <person name="Binder M."/>
            <person name="Bloem J."/>
            <person name="Labutti K."/>
            <person name="Salamov A."/>
            <person name="Andreopoulos B."/>
            <person name="Baker S."/>
            <person name="Barry K."/>
            <person name="Bills G."/>
            <person name="Bluhm B."/>
            <person name="Cannon C."/>
            <person name="Castanera R."/>
            <person name="Culley D."/>
            <person name="Daum C."/>
            <person name="Ezra D."/>
            <person name="Gonzalez J."/>
            <person name="Henrissat B."/>
            <person name="Kuo A."/>
            <person name="Liang C."/>
            <person name="Lipzen A."/>
            <person name="Lutzoni F."/>
            <person name="Magnuson J."/>
            <person name="Mondo S."/>
            <person name="Nolan M."/>
            <person name="Ohm R."/>
            <person name="Pangilinan J."/>
            <person name="Park H.-J."/>
            <person name="Ramirez L."/>
            <person name="Alfaro M."/>
            <person name="Sun H."/>
            <person name="Tritt A."/>
            <person name="Yoshinaga Y."/>
            <person name="Zwiers L.-H."/>
            <person name="Turgeon B."/>
            <person name="Goodwin S."/>
            <person name="Spatafora J."/>
            <person name="Crous P."/>
            <person name="Grigoriev I."/>
        </authorList>
    </citation>
    <scope>NUCLEOTIDE SEQUENCE</scope>
    <source>
        <strain evidence="1">CBS 122681</strain>
    </source>
</reference>
<dbReference type="AlphaFoldDB" id="A0A6A6SX82"/>
<organism evidence="1 2">
    <name type="scientific">Lophiostoma macrostomum CBS 122681</name>
    <dbReference type="NCBI Taxonomy" id="1314788"/>
    <lineage>
        <taxon>Eukaryota</taxon>
        <taxon>Fungi</taxon>
        <taxon>Dikarya</taxon>
        <taxon>Ascomycota</taxon>
        <taxon>Pezizomycotina</taxon>
        <taxon>Dothideomycetes</taxon>
        <taxon>Pleosporomycetidae</taxon>
        <taxon>Pleosporales</taxon>
        <taxon>Lophiostomataceae</taxon>
        <taxon>Lophiostoma</taxon>
    </lineage>
</organism>
<proteinExistence type="predicted"/>